<evidence type="ECO:0000313" key="2">
    <source>
        <dbReference type="EMBL" id="GAA3929795.1"/>
    </source>
</evidence>
<feature type="transmembrane region" description="Helical" evidence="1">
    <location>
        <begin position="44"/>
        <end position="65"/>
    </location>
</feature>
<dbReference type="EMBL" id="BAAAZU010000024">
    <property type="protein sequence ID" value="GAA3929795.1"/>
    <property type="molecule type" value="Genomic_DNA"/>
</dbReference>
<proteinExistence type="predicted"/>
<protein>
    <submittedName>
        <fullName evidence="2">Uncharacterized protein</fullName>
    </submittedName>
</protein>
<accession>A0ABP7MTB2</accession>
<sequence>MKSHFWNNPKLFRRLLAILTTLLVLSLAMHPELRLLVPLLDAAGIDVLVTLLGLQTLSLFSESLLPYLRMLWQRLLPCLLATGRAAAAIPGMRTFFSFCSDLLLFGSGYLGQFAWLKLWSWWQWALRPDNSFKPDPFRRSA</sequence>
<keyword evidence="1" id="KW-0812">Transmembrane</keyword>
<comment type="caution">
    <text evidence="2">The sequence shown here is derived from an EMBL/GenBank/DDBJ whole genome shotgun (WGS) entry which is preliminary data.</text>
</comment>
<gene>
    <name evidence="2" type="ORF">GCM10022229_24390</name>
</gene>
<keyword evidence="1" id="KW-1133">Transmembrane helix</keyword>
<evidence type="ECO:0000313" key="3">
    <source>
        <dbReference type="Proteomes" id="UP001501727"/>
    </source>
</evidence>
<reference evidence="3" key="1">
    <citation type="journal article" date="2019" name="Int. J. Syst. Evol. Microbiol.">
        <title>The Global Catalogue of Microorganisms (GCM) 10K type strain sequencing project: providing services to taxonomists for standard genome sequencing and annotation.</title>
        <authorList>
            <consortium name="The Broad Institute Genomics Platform"/>
            <consortium name="The Broad Institute Genome Sequencing Center for Infectious Disease"/>
            <person name="Wu L."/>
            <person name="Ma J."/>
        </authorList>
    </citation>
    <scope>NUCLEOTIDE SEQUENCE [LARGE SCALE GENOMIC DNA]</scope>
    <source>
        <strain evidence="3">JCM 16916</strain>
    </source>
</reference>
<organism evidence="2 3">
    <name type="scientific">Luteimonas lutimaris</name>
    <dbReference type="NCBI Taxonomy" id="698645"/>
    <lineage>
        <taxon>Bacteria</taxon>
        <taxon>Pseudomonadati</taxon>
        <taxon>Pseudomonadota</taxon>
        <taxon>Gammaproteobacteria</taxon>
        <taxon>Lysobacterales</taxon>
        <taxon>Lysobacteraceae</taxon>
        <taxon>Luteimonas</taxon>
    </lineage>
</organism>
<dbReference type="RefSeq" id="WP_344760261.1">
    <property type="nucleotide sequence ID" value="NZ_BAAAZU010000024.1"/>
</dbReference>
<keyword evidence="1" id="KW-0472">Membrane</keyword>
<keyword evidence="3" id="KW-1185">Reference proteome</keyword>
<dbReference type="Proteomes" id="UP001501727">
    <property type="component" value="Unassembled WGS sequence"/>
</dbReference>
<feature type="transmembrane region" description="Helical" evidence="1">
    <location>
        <begin position="102"/>
        <end position="122"/>
    </location>
</feature>
<evidence type="ECO:0000256" key="1">
    <source>
        <dbReference type="SAM" id="Phobius"/>
    </source>
</evidence>
<name>A0ABP7MTB2_9GAMM</name>